<gene>
    <name evidence="4" type="ORF">TTHERM_00326950</name>
</gene>
<dbReference type="RefSeq" id="XP_001026458.2">
    <property type="nucleotide sequence ID" value="XM_001026458.2"/>
</dbReference>
<dbReference type="SUPFAM" id="SSF50978">
    <property type="entry name" value="WD40 repeat-like"/>
    <property type="match status" value="1"/>
</dbReference>
<feature type="transmembrane region" description="Helical" evidence="3">
    <location>
        <begin position="2890"/>
        <end position="2912"/>
    </location>
</feature>
<dbReference type="SUPFAM" id="SSF82171">
    <property type="entry name" value="DPP6 N-terminal domain-like"/>
    <property type="match status" value="1"/>
</dbReference>
<feature type="compositionally biased region" description="Basic and acidic residues" evidence="2">
    <location>
        <begin position="3442"/>
        <end position="3456"/>
    </location>
</feature>
<feature type="transmembrane region" description="Helical" evidence="3">
    <location>
        <begin position="3083"/>
        <end position="3110"/>
    </location>
</feature>
<feature type="transmembrane region" description="Helical" evidence="3">
    <location>
        <begin position="3193"/>
        <end position="3210"/>
    </location>
</feature>
<feature type="transmembrane region" description="Helical" evidence="3">
    <location>
        <begin position="2999"/>
        <end position="3022"/>
    </location>
</feature>
<feature type="transmembrane region" description="Helical" evidence="3">
    <location>
        <begin position="3217"/>
        <end position="3240"/>
    </location>
</feature>
<keyword evidence="3 4" id="KW-0812">Transmembrane</keyword>
<evidence type="ECO:0000256" key="1">
    <source>
        <dbReference type="SAM" id="Coils"/>
    </source>
</evidence>
<evidence type="ECO:0000313" key="4">
    <source>
        <dbReference type="EMBL" id="EAS06213.2"/>
    </source>
</evidence>
<protein>
    <submittedName>
        <fullName evidence="4">Transmembrane protein, putative</fullName>
    </submittedName>
</protein>
<name>I7MAV3_TETTS</name>
<keyword evidence="3" id="KW-1133">Transmembrane helix</keyword>
<dbReference type="InterPro" id="IPR006626">
    <property type="entry name" value="PbH1"/>
</dbReference>
<dbReference type="SMART" id="SM00710">
    <property type="entry name" value="PbH1"/>
    <property type="match status" value="7"/>
</dbReference>
<feature type="transmembrane region" description="Helical" evidence="3">
    <location>
        <begin position="3034"/>
        <end position="3052"/>
    </location>
</feature>
<proteinExistence type="predicted"/>
<keyword evidence="5" id="KW-1185">Reference proteome</keyword>
<dbReference type="KEGG" id="tet:TTHERM_00326950"/>
<keyword evidence="1" id="KW-0175">Coiled coil</keyword>
<reference evidence="5" key="1">
    <citation type="journal article" date="2006" name="PLoS Biol.">
        <title>Macronuclear genome sequence of the ciliate Tetrahymena thermophila, a model eukaryote.</title>
        <authorList>
            <person name="Eisen J.A."/>
            <person name="Coyne R.S."/>
            <person name="Wu M."/>
            <person name="Wu D."/>
            <person name="Thiagarajan M."/>
            <person name="Wortman J.R."/>
            <person name="Badger J.H."/>
            <person name="Ren Q."/>
            <person name="Amedeo P."/>
            <person name="Jones K.M."/>
            <person name="Tallon L.J."/>
            <person name="Delcher A.L."/>
            <person name="Salzberg S.L."/>
            <person name="Silva J.C."/>
            <person name="Haas B.J."/>
            <person name="Majoros W.H."/>
            <person name="Farzad M."/>
            <person name="Carlton J.M."/>
            <person name="Smith R.K. Jr."/>
            <person name="Garg J."/>
            <person name="Pearlman R.E."/>
            <person name="Karrer K.M."/>
            <person name="Sun L."/>
            <person name="Manning G."/>
            <person name="Elde N.C."/>
            <person name="Turkewitz A.P."/>
            <person name="Asai D.J."/>
            <person name="Wilkes D.E."/>
            <person name="Wang Y."/>
            <person name="Cai H."/>
            <person name="Collins K."/>
            <person name="Stewart B.A."/>
            <person name="Lee S.R."/>
            <person name="Wilamowska K."/>
            <person name="Weinberg Z."/>
            <person name="Ruzzo W.L."/>
            <person name="Wloga D."/>
            <person name="Gaertig J."/>
            <person name="Frankel J."/>
            <person name="Tsao C.-C."/>
            <person name="Gorovsky M.A."/>
            <person name="Keeling P.J."/>
            <person name="Waller R.F."/>
            <person name="Patron N.J."/>
            <person name="Cherry J.M."/>
            <person name="Stover N.A."/>
            <person name="Krieger C.J."/>
            <person name="del Toro C."/>
            <person name="Ryder H.F."/>
            <person name="Williamson S.C."/>
            <person name="Barbeau R.A."/>
            <person name="Hamilton E.P."/>
            <person name="Orias E."/>
        </authorList>
    </citation>
    <scope>NUCLEOTIDE SEQUENCE [LARGE SCALE GENOMIC DNA]</scope>
    <source>
        <strain evidence="5">SB210</strain>
    </source>
</reference>
<accession>I7MAV3</accession>
<dbReference type="PANTHER" id="PTHR11319:SF35">
    <property type="entry name" value="OUTER MEMBRANE PROTEIN PMPC-RELATED"/>
    <property type="match status" value="1"/>
</dbReference>
<feature type="region of interest" description="Disordered" evidence="2">
    <location>
        <begin position="1627"/>
        <end position="1647"/>
    </location>
</feature>
<keyword evidence="3" id="KW-0472">Membrane</keyword>
<feature type="transmembrane region" description="Helical" evidence="3">
    <location>
        <begin position="3164"/>
        <end position="3181"/>
    </location>
</feature>
<evidence type="ECO:0000313" key="5">
    <source>
        <dbReference type="Proteomes" id="UP000009168"/>
    </source>
</evidence>
<dbReference type="InParanoid" id="I7MAV3"/>
<dbReference type="SUPFAM" id="SSF51126">
    <property type="entry name" value="Pectin lyase-like"/>
    <property type="match status" value="1"/>
</dbReference>
<dbReference type="Proteomes" id="UP000009168">
    <property type="component" value="Unassembled WGS sequence"/>
</dbReference>
<feature type="transmembrane region" description="Helical" evidence="3">
    <location>
        <begin position="2933"/>
        <end position="2954"/>
    </location>
</feature>
<evidence type="ECO:0000256" key="2">
    <source>
        <dbReference type="SAM" id="MobiDB-lite"/>
    </source>
</evidence>
<feature type="region of interest" description="Disordered" evidence="2">
    <location>
        <begin position="3427"/>
        <end position="3464"/>
    </location>
</feature>
<feature type="compositionally biased region" description="Polar residues" evidence="2">
    <location>
        <begin position="3427"/>
        <end position="3441"/>
    </location>
</feature>
<dbReference type="GeneID" id="7830597"/>
<dbReference type="PANTHER" id="PTHR11319">
    <property type="entry name" value="G PROTEIN-COUPLED RECEPTOR-RELATED"/>
    <property type="match status" value="1"/>
</dbReference>
<organism evidence="4 5">
    <name type="scientific">Tetrahymena thermophila (strain SB210)</name>
    <dbReference type="NCBI Taxonomy" id="312017"/>
    <lineage>
        <taxon>Eukaryota</taxon>
        <taxon>Sar</taxon>
        <taxon>Alveolata</taxon>
        <taxon>Ciliophora</taxon>
        <taxon>Intramacronucleata</taxon>
        <taxon>Oligohymenophorea</taxon>
        <taxon>Hymenostomatida</taxon>
        <taxon>Tetrahymenina</taxon>
        <taxon>Tetrahymenidae</taxon>
        <taxon>Tetrahymena</taxon>
    </lineage>
</organism>
<dbReference type="InterPro" id="IPR011050">
    <property type="entry name" value="Pectin_lyase_fold/virulence"/>
</dbReference>
<sequence>MKLKFYQLTIQIYAILCFIYNVFGKQESCPRVQTYFDFQDLNDQLGYKEVTAITHIQGSTLVAVGTRVGAIEIWDYDSREIITKFFEDKWPISRIDHIWHTNHILVRYQKKNGNQVSIWDLVTQERVQWLIDQDDKLDDYSEVVNYQVIDTYLTRNGNYFLQMSIMHVVACDINSVNTNSTKPDCQIYPLNDTIKQEQPLYIFSFDSQFQEVFYILTKHSLYKVNRLGLSIDQKLYRVDDVNNVNIIDMIRTQQDGIIMIALSTNELITLNLQTSNGSEKIYKLCDYLQYISLDELIVLKEVKSFFSESLVLITFEAKYEDSDIFGQKQFILTYNIEEDKVLQLETTYNVKFIAPINQSRSFIVTYYDDTLGWYAYPIIQKSIQPFVTSLTKISTKAVDLYSNQKKQIVDEAIQYFLQDDLQGGIIVYSIPEDTVKKRVKLTIHDKNTYISALSIIFLEDQEQFLVVTSELYILIFSYKSDDIEPLYIRDISSYITQNQTNISNTFLIKLKHTKSSVALVNSQTFLIFDFVSYQIVHYLQIMLNPQDLFLDCDLIYDIKTSTNSSYNYYLVINGKDSLKIYNLSILQQEDQVTSNINQNIYSQLANKNILGWIHLKIHSKILTQDSRNEFCQYSFPQLDQISCFRIWYDESNFNTVSKQKRGLLSSSVETMIIAQLNDFRVVFIDLYKQQATFSTCKFDTYFYQIAQFKQSYIILIPAATSKKKISFLDQSYQNPQSQMRNMKGVIQESKLYHNKIILNMKDGSFKVLNVENYTLQELIIADPKYQETRKFIIDQNTIIYIDETNYVQTFIFDSNFSTVYNSDKFLIEGIKVTNTSNLELTSIKNVIALIGDQQILYINYQTHEIFPIYNSQSQKIVATDFNITLSLIVIGLSDNRVEILNVEDVSKPHITYQIQANQKINTVHHSIMFLNRAYITYGNSIIRWDVDQNQLSEVSVYESQIKSIIFVVELQAIAIFLENGVVQIINDDINSFYYINVYALTQSYANVDQLIYMQGLNSLAFISDHRIWALTLHSFADDDKQNSRSKIECEKGFYIESMSGQEYYNILGQGNLVQPYKKVSAIRKETIKIGKSHKIFLYNKIKLNFYLQEGKIYELEEPFQYATQKINSIVTFQTYRTNINKYTGQDSNKKKTASYYYENENNITTTLSIKDSYRFENIQKLFFYNINIQLKNQIDQNSDVRYSVFNNIDQISFIGCNFNPINNNYDAYIFEDVKLLKFYDVKIKQSQFITNDVKAIYMEEVQSSLIPPTDSQISKKKCLTSNQVLFLSDSQQTRLINDQILKKQVCKYYFFYPVNQQSYLFIEVANQEANINQKYSDSQEISTVSLNDQLFNITNPQLNQTSGFQSNKPLQNFLSQSQQIMQQLSKMKLQDDQSVQQNENKNIENQYQELNLTNWVNKQNIDLNEEDSYLKLNYTLYSLKNCTFYYANIFTFLTQKEFYNNSNSSSEQTNYFLSPQLNITNSLIMQSTVFSGQEVEQDQSLFNQYDQVSQKQLYSSQAQFQITNHVINQSSLSKVNLYDSDHFKINKLQQLRLINSYFNKTTLNLVNSNDYEVSEILIYNSTFESLPIFPLFDLGEKFNLKNIYLQNNAFLSQIIFQFKSQFNNKANSNNQIDTQDQDDQSNNDTDTVQENQNKFLQPQINNSTVTKLLILNCTMNKTTVFSFNELLLKSDLKILNFTIFKVKMVETSVVDLMNFQKGSKSLIQFLNIDQVATLRSCIIRKLSDQSLIIKDANIHKSYMRYSNFLQTKRPFSPFIMAENYLMNIFSNLIVNGTYWFNSKLAELVENSLLLFSDSLIQNNTFASEMSSYERQSKYLVELDHLIVQKVDIYQNQFLYQLFCGPPSINNQYIDYNLNKINITNNTFTGQSNGLFAEATFSIISTGSQVELNEITMQENCRKDSGVSKTTFLVEGYKFFFFYFDKVLNTKVIRAEMSNNKDIGFGVFKNSIGQNLIDNLIVSNDVEDSIDLSINVTTAIKQPILIIRNGANFIIQNSIIKNLRIYNSPVFEIESNKNFYIQSNENSTQEQQNQETIAMMNFKNVTFENNAIEIDPYVCLGSFIEYTSNLVTKFGLFQISFISNVIKGLNQNSQIQAQINIQASQSDVVIQNSTFNQMKDFRFVKNMADSIFLQVEARAIGIFSSKFLSAPNNQTDEQDRNALKFNTQVIGLLNYQMLKFQHNFISQMRSQNFAMLELATLSDAAFTLIQDCYFQDLIPISNAINIKGSLFSNKIQISNCTFSNVYNQIIQIDRIKNVSLIISDNRFYQIYSLKKTILDISNQQQESSSISFYNNNVEFSQKEIKESLIYYSKSEAVFDHVKSVINGARSLMNLTHASQLFFSNNRFSGYYSGSVVLTDKYMIQISHIKQLYLQSNIFQELNNAFISTLILNNIENAVISNLTMTNCNSLDLHILKLSNIKNIQMRDIYFHNNTLQSYSKIACIQIKNTCFQAQNIQILQNNCNSFGPVAIQFNRLAQDSSCKIYQQDQQNSTVVKSHIISSISDSIISSNFGLDFGGLFIHNTAQAMFIVNNTQIQKNTAQKGSGGGIFLHIVGTHNFFIENTIISKNYAYYRGGGIYVEEDIPETLFKLNNSLVYGNISPQNLQICSSGRFAHFKVFTDKYQTEQSYLYQNQSNWLVITDQQSGGELPIILTQILDYKNQIVLPYLNPSLNKASLSLSTNSQNQGYYLQGQLDVEYDLSKGGFLFQNITIYGKPDTLVNLTFTTQMIEFDGINSTQKLQTDYKVKFSVKLRRCIVGEIYFNNNLYQSCLPCPEKQYSLEDPFKNQNINCLDCPKFATCLGRNLLSINSGYWRKDNTSLDIIYCGTEPRNCLGGIQAGDESCSDDMIGPLCEQCDIENGYTNISSSKCLACSEIGWTLTIILSVLLFFLIYILISIDSTVRRIKHSRSICSKSKTNTVFVASMVVKLFITYLQVISIIGTFQLNINPFATQGTLSLGNPILSFSNAMDCYLYDLGKKIGVNHIYLNFFASLLIPVTFMLLISLVDYLNNRKNYYYRSYFCKTMFLVILLFFAPLAFQNGLKLITCRKVGQDSYISYNMLFECLTPEYFRYSILVVTPLIFIFCVIVPLILAILIKKRKQRKVSIKTYQYLLGDYKETTYYWEFVKYTQKLTIMLISVYFSQDIKTKALLINFILIIYGTTVFFVKPFRTQILNRLDIFTTLIIFLSVHLGLMAYQQESQNAVQWYICIILLTAMNLPLFFWYIYTIFKCYAPWFAMKKRNLKNKLMRFRIFRSNQNPKERAQFNWKNLYKKYIEAMKAQKYGGRQIDPQSQNDNDFDHIPFLRNKKEVSFHSENTDINFNLTKEEENTNRSEAISDYDEESPVKILNLQFRKKIRKSFESPKAKDQTAILNNRKRYNTTSQATRKRKLSNDLLNDTQIVHSRFSQLVQDLKDNQQSADSNLADQSNEIKREKSKESDKLDNIPSQNEI</sequence>
<evidence type="ECO:0000256" key="3">
    <source>
        <dbReference type="SAM" id="Phobius"/>
    </source>
</evidence>
<dbReference type="EMBL" id="GG662299">
    <property type="protein sequence ID" value="EAS06213.2"/>
    <property type="molecule type" value="Genomic_DNA"/>
</dbReference>
<feature type="coiled-coil region" evidence="1">
    <location>
        <begin position="1386"/>
        <end position="1413"/>
    </location>
</feature>
<dbReference type="InterPro" id="IPR036322">
    <property type="entry name" value="WD40_repeat_dom_sf"/>
</dbReference>